<feature type="compositionally biased region" description="Basic residues" evidence="1">
    <location>
        <begin position="557"/>
        <end position="572"/>
    </location>
</feature>
<dbReference type="PROSITE" id="PS50828">
    <property type="entry name" value="SMR"/>
    <property type="match status" value="1"/>
</dbReference>
<feature type="compositionally biased region" description="Acidic residues" evidence="1">
    <location>
        <begin position="488"/>
        <end position="503"/>
    </location>
</feature>
<name>A0AAD3DSG7_9CHLO</name>
<protein>
    <recommendedName>
        <fullName evidence="6">CUE domain-containing protein</fullName>
    </recommendedName>
</protein>
<keyword evidence="5" id="KW-1185">Reference proteome</keyword>
<comment type="caution">
    <text evidence="4">The sequence shown here is derived from an EMBL/GenBank/DDBJ whole genome shotgun (WGS) entry which is preliminary data.</text>
</comment>
<dbReference type="InterPro" id="IPR009060">
    <property type="entry name" value="UBA-like_sf"/>
</dbReference>
<dbReference type="Gene3D" id="3.30.1370.110">
    <property type="match status" value="1"/>
</dbReference>
<dbReference type="SMART" id="SM00546">
    <property type="entry name" value="CUE"/>
    <property type="match status" value="1"/>
</dbReference>
<evidence type="ECO:0000313" key="5">
    <source>
        <dbReference type="Proteomes" id="UP001054857"/>
    </source>
</evidence>
<dbReference type="SMART" id="SM01162">
    <property type="entry name" value="DUF1771"/>
    <property type="match status" value="1"/>
</dbReference>
<feature type="region of interest" description="Disordered" evidence="1">
    <location>
        <begin position="310"/>
        <end position="370"/>
    </location>
</feature>
<dbReference type="Pfam" id="PF02845">
    <property type="entry name" value="CUE"/>
    <property type="match status" value="1"/>
</dbReference>
<dbReference type="CDD" id="cd14279">
    <property type="entry name" value="CUE"/>
    <property type="match status" value="1"/>
</dbReference>
<dbReference type="InterPro" id="IPR003892">
    <property type="entry name" value="CUE"/>
</dbReference>
<dbReference type="SUPFAM" id="SSF46934">
    <property type="entry name" value="UBA-like"/>
    <property type="match status" value="1"/>
</dbReference>
<feature type="compositionally biased region" description="Polar residues" evidence="1">
    <location>
        <begin position="78"/>
        <end position="103"/>
    </location>
</feature>
<evidence type="ECO:0000256" key="1">
    <source>
        <dbReference type="SAM" id="MobiDB-lite"/>
    </source>
</evidence>
<feature type="region of interest" description="Disordered" evidence="1">
    <location>
        <begin position="721"/>
        <end position="748"/>
    </location>
</feature>
<sequence>MSQCQSVTLPALQEMFPEMSDDILLAVLDAHNNDVETSIAALLEMSGDGPGDVTAAAAACHVANLAASTHLVDASGSSGPFANNAKHNTQPHYKNRTVAQRNPSASTAAATATAMPRGETSSATSAPGTLPLSPSQHLQRGRSASATANSDNQGSSSRHNNPNGSAGASTKRKTWGQLRAEQQQQQQQATAHLLPPSEPRRQHHQQQQQQQLGQQHGQRLVSTSEPGAAGAPRTHAALSSPAPQQHHQPRYTPPGGSSKSFSAAIKLTTALRHGGEDEDFPALPPPGVAAAAVAAASPVLAEAAVEVPAAAKSGKNSVRQQHIRQIRQQEAQEPQQQRSRQRQQAASWRRSPSATEADLNGNRRQPQPLLQPLSYGYADAARIGAGTCGVGFVEDGVARAVATANEHNGWQAAAVDELCRTHGWAGRDLIEAVCTALQFDLCEVVSALDELCAAASCQEGQEGGGGCRGGSSSSSFSSSHASLPSSSSDDDDDDDSHDDDNGGIDDSFPQSSLPFPGAVDDDNGGDVARDDGDVARDDGDVARDDDDDFAVQSGGPHRQHHRAEKHHHRRRTKGEGGAKVRPREGALEYGEGDGQGEGEHAEDAYYRHRREANKLTHAWRKKMNRASAAFAAGDRPAGRQLVAEAQEIRRRAAAAHLEAAGRIEAEMNAGRQLSEWQLDLHGLHADEALQALARRISALELGSAASSTAATARASAGGVGGNAAAGSSMAGTSSNITNSNSDRSSSSRALASRRVLQVIVGRGLHSSGGEASLPRVVQAYLLQQGYKFTAARAGLVEVQLRQQYAVTAAAAGVVAGGRSKSAATTAAMMMAPPGGYRNGGGSGSNTGSSRGTKPPLARC</sequence>
<feature type="compositionally biased region" description="Low complexity" evidence="1">
    <location>
        <begin position="326"/>
        <end position="354"/>
    </location>
</feature>
<dbReference type="InterPro" id="IPR013899">
    <property type="entry name" value="DUF1771"/>
</dbReference>
<accession>A0AAD3DSG7</accession>
<dbReference type="PROSITE" id="PS51140">
    <property type="entry name" value="CUE"/>
    <property type="match status" value="1"/>
</dbReference>
<feature type="domain" description="CUE" evidence="3">
    <location>
        <begin position="4"/>
        <end position="47"/>
    </location>
</feature>
<proteinExistence type="predicted"/>
<feature type="domain" description="Smr" evidence="2">
    <location>
        <begin position="678"/>
        <end position="801"/>
    </location>
</feature>
<dbReference type="GO" id="GO:0043130">
    <property type="term" value="F:ubiquitin binding"/>
    <property type="evidence" value="ECO:0007669"/>
    <property type="project" value="InterPro"/>
</dbReference>
<feature type="compositionally biased region" description="Low complexity" evidence="1">
    <location>
        <begin position="724"/>
        <end position="748"/>
    </location>
</feature>
<dbReference type="PANTHER" id="PTHR47812">
    <property type="entry name" value="SMR (SMALL MUTS RELATED) DOMAIN-CONTAINING PROTEIN"/>
    <property type="match status" value="1"/>
</dbReference>
<feature type="region of interest" description="Disordered" evidence="1">
    <location>
        <begin position="834"/>
        <end position="859"/>
    </location>
</feature>
<feature type="compositionally biased region" description="Low complexity" evidence="1">
    <location>
        <begin position="104"/>
        <end position="114"/>
    </location>
</feature>
<dbReference type="EMBL" id="BMAR01000017">
    <property type="protein sequence ID" value="GFR47264.1"/>
    <property type="molecule type" value="Genomic_DNA"/>
</dbReference>
<feature type="region of interest" description="Disordered" evidence="1">
    <location>
        <begin position="462"/>
        <end position="599"/>
    </location>
</feature>
<evidence type="ECO:0000259" key="2">
    <source>
        <dbReference type="PROSITE" id="PS50828"/>
    </source>
</evidence>
<feature type="region of interest" description="Disordered" evidence="1">
    <location>
        <begin position="78"/>
        <end position="260"/>
    </location>
</feature>
<evidence type="ECO:0000259" key="3">
    <source>
        <dbReference type="PROSITE" id="PS51140"/>
    </source>
</evidence>
<organism evidence="4 5">
    <name type="scientific">Astrephomene gubernaculifera</name>
    <dbReference type="NCBI Taxonomy" id="47775"/>
    <lineage>
        <taxon>Eukaryota</taxon>
        <taxon>Viridiplantae</taxon>
        <taxon>Chlorophyta</taxon>
        <taxon>core chlorophytes</taxon>
        <taxon>Chlorophyceae</taxon>
        <taxon>CS clade</taxon>
        <taxon>Chlamydomonadales</taxon>
        <taxon>Astrephomenaceae</taxon>
        <taxon>Astrephomene</taxon>
    </lineage>
</organism>
<dbReference type="Gene3D" id="1.10.8.10">
    <property type="entry name" value="DNA helicase RuvA subunit, C-terminal domain"/>
    <property type="match status" value="1"/>
</dbReference>
<feature type="compositionally biased region" description="Basic and acidic residues" evidence="1">
    <location>
        <begin position="527"/>
        <end position="542"/>
    </location>
</feature>
<feature type="compositionally biased region" description="Basic and acidic residues" evidence="1">
    <location>
        <begin position="573"/>
        <end position="586"/>
    </location>
</feature>
<dbReference type="Proteomes" id="UP001054857">
    <property type="component" value="Unassembled WGS sequence"/>
</dbReference>
<feature type="compositionally biased region" description="Polar residues" evidence="1">
    <location>
        <begin position="119"/>
        <end position="168"/>
    </location>
</feature>
<reference evidence="4 5" key="1">
    <citation type="journal article" date="2021" name="Sci. Rep.">
        <title>Genome sequencing of the multicellular alga Astrephomene provides insights into convergent evolution of germ-soma differentiation.</title>
        <authorList>
            <person name="Yamashita S."/>
            <person name="Yamamoto K."/>
            <person name="Matsuzaki R."/>
            <person name="Suzuki S."/>
            <person name="Yamaguchi H."/>
            <person name="Hirooka S."/>
            <person name="Minakuchi Y."/>
            <person name="Miyagishima S."/>
            <person name="Kawachi M."/>
            <person name="Toyoda A."/>
            <person name="Nozaki H."/>
        </authorList>
    </citation>
    <scope>NUCLEOTIDE SEQUENCE [LARGE SCALE GENOMIC DNA]</scope>
    <source>
        <strain evidence="4 5">NIES-4017</strain>
    </source>
</reference>
<feature type="compositionally biased region" description="Low complexity" evidence="1">
    <location>
        <begin position="470"/>
        <end position="487"/>
    </location>
</feature>
<evidence type="ECO:0000313" key="4">
    <source>
        <dbReference type="EMBL" id="GFR47264.1"/>
    </source>
</evidence>
<dbReference type="InterPro" id="IPR036063">
    <property type="entry name" value="Smr_dom_sf"/>
</dbReference>
<dbReference type="AlphaFoldDB" id="A0AAD3DSG7"/>
<evidence type="ECO:0008006" key="6">
    <source>
        <dbReference type="Google" id="ProtNLM"/>
    </source>
</evidence>
<gene>
    <name evidence="4" type="ORF">Agub_g8951</name>
</gene>
<dbReference type="InterPro" id="IPR002625">
    <property type="entry name" value="Smr_dom"/>
</dbReference>
<feature type="compositionally biased region" description="Low complexity" evidence="1">
    <location>
        <begin position="205"/>
        <end position="220"/>
    </location>
</feature>
<dbReference type="SMART" id="SM00463">
    <property type="entry name" value="SMR"/>
    <property type="match status" value="1"/>
</dbReference>
<dbReference type="SUPFAM" id="SSF160443">
    <property type="entry name" value="SMR domain-like"/>
    <property type="match status" value="1"/>
</dbReference>
<dbReference type="PANTHER" id="PTHR47812:SF2">
    <property type="entry name" value="SMR (SMALL MUTS RELATED) DOMAIN-CONTAINING PROTEIN"/>
    <property type="match status" value="1"/>
</dbReference>